<keyword evidence="2" id="KW-1185">Reference proteome</keyword>
<protein>
    <submittedName>
        <fullName evidence="1">Uncharacterized protein</fullName>
    </submittedName>
</protein>
<evidence type="ECO:0000313" key="1">
    <source>
        <dbReference type="EMBL" id="KAI4364448.1"/>
    </source>
</evidence>
<dbReference type="EMBL" id="CM042885">
    <property type="protein sequence ID" value="KAI4364448.1"/>
    <property type="molecule type" value="Genomic_DNA"/>
</dbReference>
<name>A0ACB9QLB8_9MYRT</name>
<proteinExistence type="predicted"/>
<evidence type="ECO:0000313" key="2">
    <source>
        <dbReference type="Proteomes" id="UP001057402"/>
    </source>
</evidence>
<organism evidence="1 2">
    <name type="scientific">Melastoma candidum</name>
    <dbReference type="NCBI Taxonomy" id="119954"/>
    <lineage>
        <taxon>Eukaryota</taxon>
        <taxon>Viridiplantae</taxon>
        <taxon>Streptophyta</taxon>
        <taxon>Embryophyta</taxon>
        <taxon>Tracheophyta</taxon>
        <taxon>Spermatophyta</taxon>
        <taxon>Magnoliopsida</taxon>
        <taxon>eudicotyledons</taxon>
        <taxon>Gunneridae</taxon>
        <taxon>Pentapetalae</taxon>
        <taxon>rosids</taxon>
        <taxon>malvids</taxon>
        <taxon>Myrtales</taxon>
        <taxon>Melastomataceae</taxon>
        <taxon>Melastomatoideae</taxon>
        <taxon>Melastomateae</taxon>
        <taxon>Melastoma</taxon>
    </lineage>
</organism>
<dbReference type="Proteomes" id="UP001057402">
    <property type="component" value="Chromosome 6"/>
</dbReference>
<reference evidence="2" key="1">
    <citation type="journal article" date="2023" name="Front. Plant Sci.">
        <title>Chromosomal-level genome assembly of Melastoma candidum provides insights into trichome evolution.</title>
        <authorList>
            <person name="Zhong Y."/>
            <person name="Wu W."/>
            <person name="Sun C."/>
            <person name="Zou P."/>
            <person name="Liu Y."/>
            <person name="Dai S."/>
            <person name="Zhou R."/>
        </authorList>
    </citation>
    <scope>NUCLEOTIDE SEQUENCE [LARGE SCALE GENOMIC DNA]</scope>
</reference>
<gene>
    <name evidence="1" type="ORF">MLD38_020538</name>
</gene>
<sequence length="284" mass="32549">MIAAKMQIMDCGVSGFVRASTKRAREECAHPMSYKGKCLLCNEFVGDDHGMAFEYLLPDLRITEFHADFIRRMHTNKTVKAGKLHLVLDLDNTLLHTVRLDEMAGAIMLGHGDLLANGRDLVLINNEFLTKLRPFLREFLKEASTMFEMTVYTMGGCVYGSIMVELIDPDRSYFSDRVITREDCTTRGRKSLDVVLAEESNVIIIDDRRDVWPEHGVNLIQIKPYHYLSEDGTMMEERAVDDDNDWALLDILERLRDIHRAYFSPESEIEGIKDVRTLLKLIGD</sequence>
<comment type="caution">
    <text evidence="1">The sequence shown here is derived from an EMBL/GenBank/DDBJ whole genome shotgun (WGS) entry which is preliminary data.</text>
</comment>
<accession>A0ACB9QLB8</accession>